<evidence type="ECO:0000256" key="1">
    <source>
        <dbReference type="ARBA" id="ARBA00012417"/>
    </source>
</evidence>
<evidence type="ECO:0000256" key="8">
    <source>
        <dbReference type="ARBA" id="ARBA00023204"/>
    </source>
</evidence>
<evidence type="ECO:0000313" key="12">
    <source>
        <dbReference type="Proteomes" id="UP000184233"/>
    </source>
</evidence>
<dbReference type="PANTHER" id="PTHR32294">
    <property type="entry name" value="DNA POLYMERASE III SUBUNIT ALPHA"/>
    <property type="match status" value="1"/>
</dbReference>
<organism evidence="11 12">
    <name type="scientific">Candidatus Kapaibacterium thiocyanatum</name>
    <dbReference type="NCBI Taxonomy" id="1895771"/>
    <lineage>
        <taxon>Bacteria</taxon>
        <taxon>Pseudomonadati</taxon>
        <taxon>Candidatus Kapaibacteriota</taxon>
        <taxon>Candidatus Kapaibacteriia</taxon>
        <taxon>Candidatus Kapaibacteriales</taxon>
        <taxon>Candidatus Kapaibacteriaceae</taxon>
        <taxon>Candidatus Kapaibacterium</taxon>
    </lineage>
</organism>
<keyword evidence="8" id="KW-0234">DNA repair</keyword>
<dbReference type="Pfam" id="PF14579">
    <property type="entry name" value="HHH_6"/>
    <property type="match status" value="1"/>
</dbReference>
<dbReference type="Gene3D" id="3.20.20.140">
    <property type="entry name" value="Metal-dependent hydrolases"/>
    <property type="match status" value="1"/>
</dbReference>
<proteinExistence type="predicted"/>
<dbReference type="GO" id="GO:0006281">
    <property type="term" value="P:DNA repair"/>
    <property type="evidence" value="ECO:0007669"/>
    <property type="project" value="UniProtKB-KW"/>
</dbReference>
<name>A0A1M3KWK4_9BACT</name>
<dbReference type="InterPro" id="IPR004013">
    <property type="entry name" value="PHP_dom"/>
</dbReference>
<dbReference type="CDD" id="cd04485">
    <property type="entry name" value="DnaE_OBF"/>
    <property type="match status" value="1"/>
</dbReference>
<evidence type="ECO:0000256" key="4">
    <source>
        <dbReference type="ARBA" id="ARBA00022695"/>
    </source>
</evidence>
<evidence type="ECO:0000256" key="7">
    <source>
        <dbReference type="ARBA" id="ARBA00022932"/>
    </source>
</evidence>
<comment type="catalytic activity">
    <reaction evidence="9">
        <text>DNA(n) + a 2'-deoxyribonucleoside 5'-triphosphate = DNA(n+1) + diphosphate</text>
        <dbReference type="Rhea" id="RHEA:22508"/>
        <dbReference type="Rhea" id="RHEA-COMP:17339"/>
        <dbReference type="Rhea" id="RHEA-COMP:17340"/>
        <dbReference type="ChEBI" id="CHEBI:33019"/>
        <dbReference type="ChEBI" id="CHEBI:61560"/>
        <dbReference type="ChEBI" id="CHEBI:173112"/>
        <dbReference type="EC" id="2.7.7.7"/>
    </reaction>
</comment>
<dbReference type="NCBIfam" id="TIGR00594">
    <property type="entry name" value="polc"/>
    <property type="match status" value="1"/>
</dbReference>
<evidence type="ECO:0000256" key="3">
    <source>
        <dbReference type="ARBA" id="ARBA00022679"/>
    </source>
</evidence>
<feature type="domain" description="Polymerase/histidinol phosphatase N-terminal" evidence="10">
    <location>
        <begin position="3"/>
        <end position="70"/>
    </location>
</feature>
<gene>
    <name evidence="11" type="ORF">BGO89_09475</name>
</gene>
<dbReference type="Pfam" id="PF17657">
    <property type="entry name" value="DNA_pol3_finger"/>
    <property type="match status" value="1"/>
</dbReference>
<dbReference type="Gene3D" id="1.10.150.870">
    <property type="match status" value="1"/>
</dbReference>
<keyword evidence="7" id="KW-0239">DNA-directed DNA polymerase</keyword>
<evidence type="ECO:0000313" key="11">
    <source>
        <dbReference type="EMBL" id="OJX56755.1"/>
    </source>
</evidence>
<keyword evidence="3" id="KW-0808">Transferase</keyword>
<dbReference type="InterPro" id="IPR041931">
    <property type="entry name" value="DNA_pol3_alpha_thumb_dom"/>
</dbReference>
<keyword evidence="4" id="KW-0548">Nucleotidyltransferase</keyword>
<dbReference type="GO" id="GO:0008408">
    <property type="term" value="F:3'-5' exonuclease activity"/>
    <property type="evidence" value="ECO:0007669"/>
    <property type="project" value="InterPro"/>
</dbReference>
<accession>A0A1M3KWK4</accession>
<dbReference type="Proteomes" id="UP000184233">
    <property type="component" value="Unassembled WGS sequence"/>
</dbReference>
<keyword evidence="6" id="KW-0227">DNA damage</keyword>
<dbReference type="InterPro" id="IPR016195">
    <property type="entry name" value="Pol/histidinol_Pase-like"/>
</dbReference>
<dbReference type="InterPro" id="IPR003141">
    <property type="entry name" value="Pol/His_phosphatase_N"/>
</dbReference>
<dbReference type="EC" id="2.7.7.7" evidence="1"/>
<dbReference type="GO" id="GO:0003887">
    <property type="term" value="F:DNA-directed DNA polymerase activity"/>
    <property type="evidence" value="ECO:0007669"/>
    <property type="project" value="UniProtKB-KW"/>
</dbReference>
<comment type="caution">
    <text evidence="11">The sequence shown here is derived from an EMBL/GenBank/DDBJ whole genome shotgun (WGS) entry which is preliminary data.</text>
</comment>
<dbReference type="GO" id="GO:0006260">
    <property type="term" value="P:DNA replication"/>
    <property type="evidence" value="ECO:0007669"/>
    <property type="project" value="UniProtKB-KW"/>
</dbReference>
<evidence type="ECO:0000256" key="5">
    <source>
        <dbReference type="ARBA" id="ARBA00022705"/>
    </source>
</evidence>
<keyword evidence="5" id="KW-0235">DNA replication</keyword>
<reference evidence="11 12" key="1">
    <citation type="submission" date="2016-09" db="EMBL/GenBank/DDBJ databases">
        <title>Genome-resolved meta-omics ties microbial dynamics to process performance in biotechnology for thiocyanate degradation.</title>
        <authorList>
            <person name="Kantor R.S."/>
            <person name="Huddy R.J."/>
            <person name="Iyer R."/>
            <person name="Thomas B.C."/>
            <person name="Brown C.T."/>
            <person name="Anantharaman K."/>
            <person name="Tringe S."/>
            <person name="Hettich R.L."/>
            <person name="Harrison S.T."/>
            <person name="Banfield J.F."/>
        </authorList>
    </citation>
    <scope>NUCLEOTIDE SEQUENCE [LARGE SCALE GENOMIC DNA]</scope>
    <source>
        <strain evidence="11">59-99</strain>
    </source>
</reference>
<dbReference type="Pfam" id="PF07733">
    <property type="entry name" value="DNA_pol3_alpha"/>
    <property type="match status" value="1"/>
</dbReference>
<evidence type="ECO:0000259" key="10">
    <source>
        <dbReference type="SMART" id="SM00481"/>
    </source>
</evidence>
<dbReference type="AlphaFoldDB" id="A0A1M3KWK4"/>
<dbReference type="Gene3D" id="1.10.10.1600">
    <property type="entry name" value="Bacterial DNA polymerase III alpha subunit, thumb domain"/>
    <property type="match status" value="1"/>
</dbReference>
<dbReference type="PANTHER" id="PTHR32294:SF4">
    <property type="entry name" value="ERROR-PRONE DNA POLYMERASE"/>
    <property type="match status" value="1"/>
</dbReference>
<dbReference type="InterPro" id="IPR011708">
    <property type="entry name" value="DNA_pol3_alpha_NTPase_dom"/>
</dbReference>
<sequence>MFGALHCHSHFSFLSGGSSPRELAERARALGHGFLCVTDRMGMSGAVQVQQACRRAGIKPIIGAEVDVEGASLVLIARNADGYANLSTLLTIALQRDRDNPVVSLEDCRAFRDDIVCLTGGRDGRLWHHAHRRDNAAMKEWLLKLRDVFPDELYVELIHHRRPGDTGIAARMHAIARELELPCVIGGDVRYACADDYVIYDVMTCIRHGITVFDTHRDRPVNDEQRLKTEDELRKLLPFPDAFEAVAMLAERCSMDVLREEITPPAAGVSAGETAPDVLRKRCEEAFHKRYGDGRGYEAQRTTMEHELDVIRDMELADFFLVVAQIVDAAKGMGIRCSGRGSAANSIVAFLLGITGVDPVEHKLTFERFLHHGRVGTPDIDVDFDTERRHEVIAWIENHYGISHTAMTATYQTYSLRMAVRDVAKALGWPHETVVRMSKAMPGHRRKPTAGYRDELVAVVGDSPLLVTLLHVAERLMRRPRHLGQHNGGMILSHRPLHTLTPVQISANGVRIAQFDKDDIEEMGLVKLDVLGLRMLACIAETLELIQRHEGKTVDIDEIALDDPDIYTMLQAGETLGVFQVESQGQMHLLAQHQPENFFDILTEIALFRPGPLQGGTVNPYVRRRRGLDPVTYLHPILEPILRDTLGVLVFQEQVLEIIHTVGAMPLRDAEKARSTISKNKDMEAIEHVRERFMHGAASQGVDDQAAARIWEKVRVFTGYGFCRSHAAAFAKTVFQSAWLKQHHPAAYMAAFLQCRPGFYNLMTLQEEARRLGVEVRTPDINRSWFRYELERDEDGSLAIRKPLTAIAHCTTDIARSILWARLMGPFTSVDDFVRRTDIPKDTMDAIAMSGALDGISNGSRTALWEAGVAVRRRDKEREARQESLFDLPLVDDEDIPVLPHMTAPERLAADYVTHGAARIHPMTLYRRALNDLEVRSIGTCYRLQGGEIVTAGIVILRQSPPTANGVLFVTIEDETGFVQCVVPPKMRERFYSELRNAALIVRAKVHALANWRGLLVTDVRPLNGVIGGYYGHPAMYGGTDTMELSTEHAELHRTDGADVDGISIRS</sequence>
<evidence type="ECO:0000256" key="9">
    <source>
        <dbReference type="ARBA" id="ARBA00049244"/>
    </source>
</evidence>
<evidence type="ECO:0000256" key="2">
    <source>
        <dbReference type="ARBA" id="ARBA00022490"/>
    </source>
</evidence>
<dbReference type="Pfam" id="PF02811">
    <property type="entry name" value="PHP"/>
    <property type="match status" value="1"/>
</dbReference>
<evidence type="ECO:0000256" key="6">
    <source>
        <dbReference type="ARBA" id="ARBA00022763"/>
    </source>
</evidence>
<dbReference type="EMBL" id="MKVH01000024">
    <property type="protein sequence ID" value="OJX56755.1"/>
    <property type="molecule type" value="Genomic_DNA"/>
</dbReference>
<dbReference type="InterPro" id="IPR004805">
    <property type="entry name" value="DnaE2/DnaE/PolC"/>
</dbReference>
<dbReference type="InterPro" id="IPR040982">
    <property type="entry name" value="DNA_pol3_finger"/>
</dbReference>
<keyword evidence="2" id="KW-0963">Cytoplasm</keyword>
<dbReference type="STRING" id="1895771.BGO89_09475"/>
<dbReference type="SMART" id="SM00481">
    <property type="entry name" value="POLIIIAc"/>
    <property type="match status" value="1"/>
</dbReference>
<dbReference type="InterPro" id="IPR029460">
    <property type="entry name" value="DNAPol_HHH"/>
</dbReference>
<dbReference type="SUPFAM" id="SSF89550">
    <property type="entry name" value="PHP domain-like"/>
    <property type="match status" value="1"/>
</dbReference>
<protein>
    <recommendedName>
        <fullName evidence="1">DNA-directed DNA polymerase</fullName>
        <ecNumber evidence="1">2.7.7.7</ecNumber>
    </recommendedName>
</protein>